<feature type="domain" description="CAAX prenyl protease 2/Lysostaphin resistance protein A-like" evidence="2">
    <location>
        <begin position="142"/>
        <end position="237"/>
    </location>
</feature>
<dbReference type="Proteomes" id="UP000199340">
    <property type="component" value="Unassembled WGS sequence"/>
</dbReference>
<feature type="transmembrane region" description="Helical" evidence="1">
    <location>
        <begin position="237"/>
        <end position="258"/>
    </location>
</feature>
<dbReference type="AlphaFoldDB" id="A0A1G8P0F8"/>
<evidence type="ECO:0000256" key="1">
    <source>
        <dbReference type="SAM" id="Phobius"/>
    </source>
</evidence>
<reference evidence="3 4" key="1">
    <citation type="submission" date="2016-10" db="EMBL/GenBank/DDBJ databases">
        <authorList>
            <person name="de Groot N.N."/>
        </authorList>
    </citation>
    <scope>NUCLEOTIDE SEQUENCE [LARGE SCALE GENOMIC DNA]</scope>
    <source>
        <strain evidence="3 4">DSM 28010</strain>
    </source>
</reference>
<keyword evidence="1" id="KW-0812">Transmembrane</keyword>
<feature type="transmembrane region" description="Helical" evidence="1">
    <location>
        <begin position="104"/>
        <end position="125"/>
    </location>
</feature>
<dbReference type="InterPro" id="IPR003675">
    <property type="entry name" value="Rce1/LyrA-like_dom"/>
</dbReference>
<dbReference type="GO" id="GO:0080120">
    <property type="term" value="P:CAAX-box protein maturation"/>
    <property type="evidence" value="ECO:0007669"/>
    <property type="project" value="UniProtKB-ARBA"/>
</dbReference>
<dbReference type="Pfam" id="PF02517">
    <property type="entry name" value="Rce1-like"/>
    <property type="match status" value="1"/>
</dbReference>
<gene>
    <name evidence="3" type="ORF">SAMN05421850_10633</name>
</gene>
<feature type="transmembrane region" description="Helical" evidence="1">
    <location>
        <begin position="64"/>
        <end position="83"/>
    </location>
</feature>
<evidence type="ECO:0000313" key="3">
    <source>
        <dbReference type="EMBL" id="SDI86004.1"/>
    </source>
</evidence>
<proteinExistence type="predicted"/>
<feature type="transmembrane region" description="Helical" evidence="1">
    <location>
        <begin position="137"/>
        <end position="156"/>
    </location>
</feature>
<keyword evidence="4" id="KW-1185">Reference proteome</keyword>
<feature type="transmembrane region" description="Helical" evidence="1">
    <location>
        <begin position="278"/>
        <end position="296"/>
    </location>
</feature>
<feature type="transmembrane region" description="Helical" evidence="1">
    <location>
        <begin position="176"/>
        <end position="192"/>
    </location>
</feature>
<dbReference type="EMBL" id="FNEB01000006">
    <property type="protein sequence ID" value="SDI86004.1"/>
    <property type="molecule type" value="Genomic_DNA"/>
</dbReference>
<keyword evidence="1" id="KW-0472">Membrane</keyword>
<accession>A0A1G8P0F8</accession>
<dbReference type="OrthoDB" id="7171777at2"/>
<name>A0A1G8P0F8_9RHOB</name>
<protein>
    <recommendedName>
        <fullName evidence="2">CAAX prenyl protease 2/Lysostaphin resistance protein A-like domain-containing protein</fullName>
    </recommendedName>
</protein>
<dbReference type="STRING" id="490829.SAMN05421850_10633"/>
<organism evidence="3 4">
    <name type="scientific">Lutimaribacter saemankumensis</name>
    <dbReference type="NCBI Taxonomy" id="490829"/>
    <lineage>
        <taxon>Bacteria</taxon>
        <taxon>Pseudomonadati</taxon>
        <taxon>Pseudomonadota</taxon>
        <taxon>Alphaproteobacteria</taxon>
        <taxon>Rhodobacterales</taxon>
        <taxon>Roseobacteraceae</taxon>
        <taxon>Lutimaribacter</taxon>
    </lineage>
</organism>
<dbReference type="GO" id="GO:0004175">
    <property type="term" value="F:endopeptidase activity"/>
    <property type="evidence" value="ECO:0007669"/>
    <property type="project" value="UniProtKB-ARBA"/>
</dbReference>
<evidence type="ECO:0000313" key="4">
    <source>
        <dbReference type="Proteomes" id="UP000199340"/>
    </source>
</evidence>
<dbReference type="RefSeq" id="WP_090028927.1">
    <property type="nucleotide sequence ID" value="NZ_FNEB01000006.1"/>
</dbReference>
<keyword evidence="1" id="KW-1133">Transmembrane helix</keyword>
<feature type="transmembrane region" description="Helical" evidence="1">
    <location>
        <begin position="21"/>
        <end position="40"/>
    </location>
</feature>
<feature type="transmembrane region" description="Helical" evidence="1">
    <location>
        <begin position="204"/>
        <end position="225"/>
    </location>
</feature>
<sequence length="298" mass="32629">MSYQPHRNFAAPARPTAQMPRLVIGVALIEAFNSGLRWLFDALLQWLPGISAQAVWYGSTRGGLLVQLGSFGFLALGVILAARRLHHRGLISLTGPLRPFWHDLRLALIAVAALFLMIEMLPPYWDISAASHVRSVPLWLLTLPLALLALAIQTGAEELFYRGYIQQQIAARYDRALIWMLVPNIMFALAHWEPGDFSTSGLQYMIWAFFFGLAASDLTARTGNLGAALGFHLANNAYAFLFFAEFAAPDSGLALLLFPQGSLSGDLVPTGPILSGPFLTELAGVGLMWLAARVALRR</sequence>
<evidence type="ECO:0000259" key="2">
    <source>
        <dbReference type="Pfam" id="PF02517"/>
    </source>
</evidence>